<reference evidence="4" key="1">
    <citation type="submission" date="2012-12" db="EMBL/GenBank/DDBJ databases">
        <authorList>
            <person name="Hellsten U."/>
            <person name="Grimwood J."/>
            <person name="Chapman J.A."/>
            <person name="Shapiro H."/>
            <person name="Aerts A."/>
            <person name="Otillar R.P."/>
            <person name="Terry A.Y."/>
            <person name="Boore J.L."/>
            <person name="Simakov O."/>
            <person name="Marletaz F."/>
            <person name="Cho S.-J."/>
            <person name="Edsinger-Gonzales E."/>
            <person name="Havlak P."/>
            <person name="Kuo D.-H."/>
            <person name="Larsson T."/>
            <person name="Lv J."/>
            <person name="Arendt D."/>
            <person name="Savage R."/>
            <person name="Osoegawa K."/>
            <person name="de Jong P."/>
            <person name="Lindberg D.R."/>
            <person name="Seaver E.C."/>
            <person name="Weisblat D.A."/>
            <person name="Putnam N.H."/>
            <person name="Grigoriev I.V."/>
            <person name="Rokhsar D.S."/>
        </authorList>
    </citation>
    <scope>NUCLEOTIDE SEQUENCE</scope>
</reference>
<evidence type="ECO:0000313" key="3">
    <source>
        <dbReference type="EnsemblMetazoa" id="HelroP183649"/>
    </source>
</evidence>
<dbReference type="CTD" id="20209146"/>
<evidence type="ECO:0000313" key="2">
    <source>
        <dbReference type="EMBL" id="ESO10427.1"/>
    </source>
</evidence>
<dbReference type="EnsemblMetazoa" id="HelroT183649">
    <property type="protein sequence ID" value="HelroP183649"/>
    <property type="gene ID" value="HelroG183649"/>
</dbReference>
<dbReference type="GeneID" id="20209146"/>
<dbReference type="InParanoid" id="T1FJZ7"/>
<proteinExistence type="predicted"/>
<feature type="region of interest" description="Disordered" evidence="1">
    <location>
        <begin position="281"/>
        <end position="300"/>
    </location>
</feature>
<dbReference type="HOGENOM" id="CLU_435652_0_0_1"/>
<feature type="compositionally biased region" description="Low complexity" evidence="1">
    <location>
        <begin position="287"/>
        <end position="300"/>
    </location>
</feature>
<dbReference type="AlphaFoldDB" id="T1FJZ7"/>
<dbReference type="EMBL" id="KB095875">
    <property type="protein sequence ID" value="ESO10427.1"/>
    <property type="molecule type" value="Genomic_DNA"/>
</dbReference>
<name>T1FJZ7_HELRO</name>
<protein>
    <submittedName>
        <fullName evidence="2 3">Uncharacterized protein</fullName>
    </submittedName>
</protein>
<evidence type="ECO:0000313" key="4">
    <source>
        <dbReference type="Proteomes" id="UP000015101"/>
    </source>
</evidence>
<dbReference type="EMBL" id="AMQM01008917">
    <property type="status" value="NOT_ANNOTATED_CDS"/>
    <property type="molecule type" value="Genomic_DNA"/>
</dbReference>
<keyword evidence="4" id="KW-1185">Reference proteome</keyword>
<dbReference type="RefSeq" id="XP_009011489.1">
    <property type="nucleotide sequence ID" value="XM_009013241.1"/>
</dbReference>
<reference evidence="2 4" key="2">
    <citation type="journal article" date="2013" name="Nature">
        <title>Insights into bilaterian evolution from three spiralian genomes.</title>
        <authorList>
            <person name="Simakov O."/>
            <person name="Marletaz F."/>
            <person name="Cho S.J."/>
            <person name="Edsinger-Gonzales E."/>
            <person name="Havlak P."/>
            <person name="Hellsten U."/>
            <person name="Kuo D.H."/>
            <person name="Larsson T."/>
            <person name="Lv J."/>
            <person name="Arendt D."/>
            <person name="Savage R."/>
            <person name="Osoegawa K."/>
            <person name="de Jong P."/>
            <person name="Grimwood J."/>
            <person name="Chapman J.A."/>
            <person name="Shapiro H."/>
            <person name="Aerts A."/>
            <person name="Otillar R.P."/>
            <person name="Terry A.Y."/>
            <person name="Boore J.L."/>
            <person name="Grigoriev I.V."/>
            <person name="Lindberg D.R."/>
            <person name="Seaver E.C."/>
            <person name="Weisblat D.A."/>
            <person name="Putnam N.H."/>
            <person name="Rokhsar D.S."/>
        </authorList>
    </citation>
    <scope>NUCLEOTIDE SEQUENCE</scope>
</reference>
<dbReference type="KEGG" id="hro:HELRODRAFT_183649"/>
<dbReference type="Proteomes" id="UP000015101">
    <property type="component" value="Unassembled WGS sequence"/>
</dbReference>
<feature type="region of interest" description="Disordered" evidence="1">
    <location>
        <begin position="215"/>
        <end position="238"/>
    </location>
</feature>
<sequence length="628" mass="71471">MDRRLSRESFLVSNNNYNNNNDINNDDDNTVDTKTFAPNIRFPISYRIHHGSVHQPVPQYEVTEIKKLLNTGDYYERDDLISTEKYINPKIYPIESKEFSAAIKMKSKRFNNNLDGNDLITFHRNRLIDAKSEDNFDKTQTSRQKILQNNCDDERISVPDYKNLVGYICHTPTGQPPPLNLPTGEPEKSKQKIIYSDLTASNSSSNSTKMIVMLTDDEDDGENDEDDDGDDEDDDENDDLYKISFNVKHFLRKHNNSPVGTYDEEILSIQNHIGTEKYVCQTPKKQPTSPNHSTTSSSKPEIIHKTLSQLLNDSDKEINDNIDRGTNGGASLRKINAPCHEGSTPARPRPPHHNDNVEKFYNKSASNNPVQPTFSRSLVAIPSLLTNLQTNATEISATIFQHADVLKHQKVRNPEIPPRRIKKPGVCYSQLKYNPPKHPTKFGVGYFQQQNSPPEPRLMYEQHAPLSRPCSSSPDYVNLKDLYELKTYPKAPRFRISPYFLTFSKNDSKNGENIKLNCNNEMMGSPLTYPAESVNDCYTKMPMPIEVPILPDLQSGNFYLNPVMSVVKQENVKCNEAPKKECSNQLISPPSVPPRTFSKNGGKFFGKIIFHFQTTTKEQQQQQGYKLG</sequence>
<gene>
    <name evidence="3" type="primary">20209146</name>
    <name evidence="2" type="ORF">HELRODRAFT_183649</name>
</gene>
<evidence type="ECO:0000256" key="1">
    <source>
        <dbReference type="SAM" id="MobiDB-lite"/>
    </source>
</evidence>
<accession>T1FJZ7</accession>
<organism evidence="3 4">
    <name type="scientific">Helobdella robusta</name>
    <name type="common">Californian leech</name>
    <dbReference type="NCBI Taxonomy" id="6412"/>
    <lineage>
        <taxon>Eukaryota</taxon>
        <taxon>Metazoa</taxon>
        <taxon>Spiralia</taxon>
        <taxon>Lophotrochozoa</taxon>
        <taxon>Annelida</taxon>
        <taxon>Clitellata</taxon>
        <taxon>Hirudinea</taxon>
        <taxon>Rhynchobdellida</taxon>
        <taxon>Glossiphoniidae</taxon>
        <taxon>Helobdella</taxon>
    </lineage>
</organism>
<reference evidence="3" key="3">
    <citation type="submission" date="2015-06" db="UniProtKB">
        <authorList>
            <consortium name="EnsemblMetazoa"/>
        </authorList>
    </citation>
    <scope>IDENTIFICATION</scope>
</reference>